<accession>A0A1D2M0U7</accession>
<evidence type="ECO:0000313" key="1">
    <source>
        <dbReference type="EMBL" id="ODM86541.1"/>
    </source>
</evidence>
<protein>
    <submittedName>
        <fullName evidence="1">Uncharacterized protein</fullName>
    </submittedName>
</protein>
<gene>
    <name evidence="1" type="ORF">Ocin01_20140</name>
</gene>
<sequence>MKSERAKKLMKMEGPVEILEGEDPGFSTSILSLLPELYDFIGIFGNLGTDSSSPEFGGFSSVINSCPMWREMFKTATTSKLLPLVLSVLVNHNMSAIDFLRWRSVNHATKSVIESVLRRKLPPLTGKISPLTTFPGATLSKSNPSTFD</sequence>
<keyword evidence="2" id="KW-1185">Reference proteome</keyword>
<dbReference type="EMBL" id="LJIJ01008341">
    <property type="protein sequence ID" value="ODM86541.1"/>
    <property type="molecule type" value="Genomic_DNA"/>
</dbReference>
<reference evidence="1 2" key="1">
    <citation type="journal article" date="2016" name="Genome Biol. Evol.">
        <title>Gene Family Evolution Reflects Adaptation to Soil Environmental Stressors in the Genome of the Collembolan Orchesella cincta.</title>
        <authorList>
            <person name="Faddeeva-Vakhrusheva A."/>
            <person name="Derks M.F."/>
            <person name="Anvar S.Y."/>
            <person name="Agamennone V."/>
            <person name="Suring W."/>
            <person name="Smit S."/>
            <person name="van Straalen N.M."/>
            <person name="Roelofs D."/>
        </authorList>
    </citation>
    <scope>NUCLEOTIDE SEQUENCE [LARGE SCALE GENOMIC DNA]</scope>
    <source>
        <tissue evidence="1">Mixed pool</tissue>
    </source>
</reference>
<comment type="caution">
    <text evidence="1">The sequence shown here is derived from an EMBL/GenBank/DDBJ whole genome shotgun (WGS) entry which is preliminary data.</text>
</comment>
<proteinExistence type="predicted"/>
<dbReference type="AlphaFoldDB" id="A0A1D2M0U7"/>
<dbReference type="Proteomes" id="UP000094527">
    <property type="component" value="Unassembled WGS sequence"/>
</dbReference>
<organism evidence="1 2">
    <name type="scientific">Orchesella cincta</name>
    <name type="common">Springtail</name>
    <name type="synonym">Podura cincta</name>
    <dbReference type="NCBI Taxonomy" id="48709"/>
    <lineage>
        <taxon>Eukaryota</taxon>
        <taxon>Metazoa</taxon>
        <taxon>Ecdysozoa</taxon>
        <taxon>Arthropoda</taxon>
        <taxon>Hexapoda</taxon>
        <taxon>Collembola</taxon>
        <taxon>Entomobryomorpha</taxon>
        <taxon>Entomobryoidea</taxon>
        <taxon>Orchesellidae</taxon>
        <taxon>Orchesellinae</taxon>
        <taxon>Orchesella</taxon>
    </lineage>
</organism>
<name>A0A1D2M0U7_ORCCI</name>
<evidence type="ECO:0000313" key="2">
    <source>
        <dbReference type="Proteomes" id="UP000094527"/>
    </source>
</evidence>